<dbReference type="SUPFAM" id="SSF82171">
    <property type="entry name" value="DPP6 N-terminal domain-like"/>
    <property type="match status" value="2"/>
</dbReference>
<keyword evidence="2" id="KW-0732">Signal</keyword>
<dbReference type="EMBL" id="JADCNM010000001">
    <property type="protein sequence ID" value="KAG0502642.1"/>
    <property type="molecule type" value="Genomic_DNA"/>
</dbReference>
<evidence type="ECO:0000256" key="2">
    <source>
        <dbReference type="SAM" id="SignalP"/>
    </source>
</evidence>
<dbReference type="Proteomes" id="UP000639772">
    <property type="component" value="Chromosome 1"/>
</dbReference>
<dbReference type="Gene3D" id="2.120.10.30">
    <property type="entry name" value="TolB, C-terminal domain"/>
    <property type="match status" value="2"/>
</dbReference>
<feature type="region of interest" description="Disordered" evidence="1">
    <location>
        <begin position="174"/>
        <end position="220"/>
    </location>
</feature>
<protein>
    <submittedName>
        <fullName evidence="3">Uncharacterized protein</fullName>
    </submittedName>
</protein>
<feature type="compositionally biased region" description="Pro residues" evidence="1">
    <location>
        <begin position="181"/>
        <end position="192"/>
    </location>
</feature>
<dbReference type="InterPro" id="IPR011042">
    <property type="entry name" value="6-blade_b-propeller_TolB-like"/>
</dbReference>
<dbReference type="Pfam" id="PF07676">
    <property type="entry name" value="PD40"/>
    <property type="match status" value="4"/>
</dbReference>
<comment type="caution">
    <text evidence="3">The sequence shown here is derived from an EMBL/GenBank/DDBJ whole genome shotgun (WGS) entry which is preliminary data.</text>
</comment>
<name>A0A835VKU5_VANPL</name>
<feature type="signal peptide" evidence="2">
    <location>
        <begin position="1"/>
        <end position="23"/>
    </location>
</feature>
<feature type="chain" id="PRO_5032735729" evidence="2">
    <location>
        <begin position="24"/>
        <end position="676"/>
    </location>
</feature>
<dbReference type="OrthoDB" id="43744at2759"/>
<dbReference type="PANTHER" id="PTHR32161:SF8">
    <property type="entry name" value="DPP6 N-TERMINAL DOMAIN-LIKE PROTEIN"/>
    <property type="match status" value="1"/>
</dbReference>
<dbReference type="AlphaFoldDB" id="A0A835VKU5"/>
<reference evidence="3 4" key="1">
    <citation type="journal article" date="2020" name="Nat. Food">
        <title>A phased Vanilla planifolia genome enables genetic improvement of flavour and production.</title>
        <authorList>
            <person name="Hasing T."/>
            <person name="Tang H."/>
            <person name="Brym M."/>
            <person name="Khazi F."/>
            <person name="Huang T."/>
            <person name="Chambers A.H."/>
        </authorList>
    </citation>
    <scope>NUCLEOTIDE SEQUENCE [LARGE SCALE GENOMIC DNA]</scope>
    <source>
        <tissue evidence="3">Leaf</tissue>
    </source>
</reference>
<sequence length="676" mass="74122">MTKPSSFIFIFFVFSSLFSVDRSDGTGTILFSTVGRSLYAFDVFASRIPSSTSPLVELQLTDGASVNYNGFFSSSPLFSSPQYSLRRSRLCHRAQRVLNHLPRPHPLLCRLPVSSERSHRAAYPPPIPTPPAPLPRLRWPTDHLHEGPPFTLWRSPHIRFHPRTLPIPETELGRGLTSALPFPPQASGPRWPPSATAGGPERCRDSTPASTSSRPSTVGYELWSSSTEGGHPGPMIPPSFFHRQNTDGWWSVYKASISTEGHAPSLISIDRITPPGFHAFTPAASAAAPGLVAVATRRPTSQFRHIEVIDLRGGGNAYVEITRPIAPHSHHYNPFFSPDASRVAYHRCRGGQNDGSPPLLLENLKSLSPETFSLFRIHGSFPSFSHHGQRIAYVGLPGVYVVNSDGSNPRQVYNGNAFPTSWDWKRKGVIYTSHGPGFATESTGVDIISITLSDKDDQGEPFIKKLTSVGKNNAFPSPSPDGKWVVFRSGRSGHKNLYIMDAVEGESAGIYQLTTGPWTDTMCNWSPDGEWIAFASDRHKPGSGSFSIYMVHPNGTGLRRVVHSGEGGRTNHPWFSPDSKSLVFTSDLAGVSAEPISIPHQYQPYGDIFTVNIDGSNVRRLTHNSYEDGTPTWSPFFLEPADVVEALPDSARCLFDDCHWLSLGNRVDSGTNGNSC</sequence>
<organism evidence="3 4">
    <name type="scientific">Vanilla planifolia</name>
    <name type="common">Vanilla</name>
    <dbReference type="NCBI Taxonomy" id="51239"/>
    <lineage>
        <taxon>Eukaryota</taxon>
        <taxon>Viridiplantae</taxon>
        <taxon>Streptophyta</taxon>
        <taxon>Embryophyta</taxon>
        <taxon>Tracheophyta</taxon>
        <taxon>Spermatophyta</taxon>
        <taxon>Magnoliopsida</taxon>
        <taxon>Liliopsida</taxon>
        <taxon>Asparagales</taxon>
        <taxon>Orchidaceae</taxon>
        <taxon>Vanilloideae</taxon>
        <taxon>Vanilleae</taxon>
        <taxon>Vanilla</taxon>
    </lineage>
</organism>
<accession>A0A835VKU5</accession>
<evidence type="ECO:0000313" key="4">
    <source>
        <dbReference type="Proteomes" id="UP000639772"/>
    </source>
</evidence>
<evidence type="ECO:0000313" key="3">
    <source>
        <dbReference type="EMBL" id="KAG0502642.1"/>
    </source>
</evidence>
<gene>
    <name evidence="3" type="ORF">HPP92_002714</name>
</gene>
<evidence type="ECO:0000256" key="1">
    <source>
        <dbReference type="SAM" id="MobiDB-lite"/>
    </source>
</evidence>
<proteinExistence type="predicted"/>
<feature type="compositionally biased region" description="Low complexity" evidence="1">
    <location>
        <begin position="206"/>
        <end position="217"/>
    </location>
</feature>
<dbReference type="InterPro" id="IPR011659">
    <property type="entry name" value="WD40"/>
</dbReference>
<dbReference type="PANTHER" id="PTHR32161">
    <property type="entry name" value="DPP6 N-TERMINAL DOMAIN-LIKE PROTEIN"/>
    <property type="match status" value="1"/>
</dbReference>